<proteinExistence type="predicted"/>
<dbReference type="InterPro" id="IPR037682">
    <property type="entry name" value="TonB_C"/>
</dbReference>
<protein>
    <recommendedName>
        <fullName evidence="2">TonB C-terminal domain-containing protein</fullName>
    </recommendedName>
</protein>
<feature type="region of interest" description="Disordered" evidence="1">
    <location>
        <begin position="170"/>
        <end position="209"/>
    </location>
</feature>
<evidence type="ECO:0000313" key="3">
    <source>
        <dbReference type="EMBL" id="MBK8524729.1"/>
    </source>
</evidence>
<evidence type="ECO:0000256" key="1">
    <source>
        <dbReference type="SAM" id="MobiDB-lite"/>
    </source>
</evidence>
<dbReference type="SUPFAM" id="SSF74653">
    <property type="entry name" value="TolA/TonB C-terminal domain"/>
    <property type="match status" value="1"/>
</dbReference>
<dbReference type="Gene3D" id="3.30.1150.10">
    <property type="match status" value="1"/>
</dbReference>
<evidence type="ECO:0000313" key="4">
    <source>
        <dbReference type="Proteomes" id="UP000886689"/>
    </source>
</evidence>
<feature type="compositionally biased region" description="Polar residues" evidence="1">
    <location>
        <begin position="46"/>
        <end position="65"/>
    </location>
</feature>
<organism evidence="3 4">
    <name type="scientific">Candidatus Proximibacter danicus</name>
    <dbReference type="NCBI Taxonomy" id="2954365"/>
    <lineage>
        <taxon>Bacteria</taxon>
        <taxon>Pseudomonadati</taxon>
        <taxon>Pseudomonadota</taxon>
        <taxon>Betaproteobacteria</taxon>
        <taxon>Candidatus Proximibacter</taxon>
    </lineage>
</organism>
<feature type="domain" description="TonB C-terminal" evidence="2">
    <location>
        <begin position="86"/>
        <end position="180"/>
    </location>
</feature>
<accession>A0A9D7PTE6</accession>
<dbReference type="Proteomes" id="UP000886689">
    <property type="component" value="Unassembled WGS sequence"/>
</dbReference>
<feature type="compositionally biased region" description="Basic residues" evidence="1">
    <location>
        <begin position="190"/>
        <end position="199"/>
    </location>
</feature>
<reference evidence="3" key="1">
    <citation type="submission" date="2020-10" db="EMBL/GenBank/DDBJ databases">
        <title>Connecting structure to function with the recovery of over 1000 high-quality activated sludge metagenome-assembled genomes encoding full-length rRNA genes using long-read sequencing.</title>
        <authorList>
            <person name="Singleton C.M."/>
            <person name="Petriglieri F."/>
            <person name="Kristensen J.M."/>
            <person name="Kirkegaard R.H."/>
            <person name="Michaelsen T.Y."/>
            <person name="Andersen M.H."/>
            <person name="Karst S.M."/>
            <person name="Dueholm M.S."/>
            <person name="Nielsen P.H."/>
            <person name="Albertsen M."/>
        </authorList>
    </citation>
    <scope>NUCLEOTIDE SEQUENCE</scope>
    <source>
        <strain evidence="3">Hirt_18-Q3-R61-65_BATAC.395</strain>
    </source>
</reference>
<dbReference type="AlphaFoldDB" id="A0A9D7PTE6"/>
<evidence type="ECO:0000259" key="2">
    <source>
        <dbReference type="PROSITE" id="PS52015"/>
    </source>
</evidence>
<gene>
    <name evidence="3" type="ORF">IPL58_11930</name>
</gene>
<dbReference type="GO" id="GO:0055085">
    <property type="term" value="P:transmembrane transport"/>
    <property type="evidence" value="ECO:0007669"/>
    <property type="project" value="InterPro"/>
</dbReference>
<name>A0A9D7PTE6_9PROT</name>
<dbReference type="PROSITE" id="PS52015">
    <property type="entry name" value="TONB_CTD"/>
    <property type="match status" value="1"/>
</dbReference>
<sequence length="209" mass="22802">MLMHVAGISFFDAGMPEFSQSSVAASSALQATFRYRDIAGGLAHSTELQTQKSEQENLPDTITKTNKQEERRESISAPIDSYFPISQLTQPPRPLHEVSTTPTEINVRNLAGSAEIMLLISSSGTIDFVLVVESTLPHELLEYAVAQFKTAKFSPGYVNSHAVRSRVRIELTPPQNDTTETGHPWSAKTGGKKPPKLRLNRPGSKALAG</sequence>
<feature type="region of interest" description="Disordered" evidence="1">
    <location>
        <begin position="46"/>
        <end position="74"/>
    </location>
</feature>
<dbReference type="EMBL" id="JADJUC010000013">
    <property type="protein sequence ID" value="MBK8524729.1"/>
    <property type="molecule type" value="Genomic_DNA"/>
</dbReference>
<comment type="caution">
    <text evidence="3">The sequence shown here is derived from an EMBL/GenBank/DDBJ whole genome shotgun (WGS) entry which is preliminary data.</text>
</comment>